<dbReference type="EMBL" id="MJMN01000001">
    <property type="protein sequence ID" value="OMG93383.1"/>
    <property type="molecule type" value="Genomic_DNA"/>
</dbReference>
<gene>
    <name evidence="7" type="ORF">BIZ92_03375</name>
</gene>
<dbReference type="AlphaFoldDB" id="A0A1R1K1V3"/>
<evidence type="ECO:0000313" key="7">
    <source>
        <dbReference type="EMBL" id="OMG93383.1"/>
    </source>
</evidence>
<dbReference type="GO" id="GO:0016020">
    <property type="term" value="C:membrane"/>
    <property type="evidence" value="ECO:0007669"/>
    <property type="project" value="UniProtKB-SubCell"/>
</dbReference>
<reference evidence="7 8" key="1">
    <citation type="submission" date="2016-09" db="EMBL/GenBank/DDBJ databases">
        <title>Phylogenomics of Achromobacter.</title>
        <authorList>
            <person name="Jeukens J."/>
            <person name="Freschi L."/>
            <person name="Vincent A.T."/>
            <person name="Emond-Rheault J.-G."/>
            <person name="Kukavica-Ibrulj I."/>
            <person name="Charette S.J."/>
            <person name="Levesque R.C."/>
        </authorList>
    </citation>
    <scope>NUCLEOTIDE SEQUENCE [LARGE SCALE GENOMIC DNA]</scope>
    <source>
        <strain evidence="7 8">AUS488</strain>
    </source>
</reference>
<protein>
    <recommendedName>
        <fullName evidence="6">GtrA/DPMS transmembrane domain-containing protein</fullName>
    </recommendedName>
</protein>
<feature type="transmembrane region" description="Helical" evidence="5">
    <location>
        <begin position="12"/>
        <end position="32"/>
    </location>
</feature>
<comment type="caution">
    <text evidence="7">The sequence shown here is derived from an EMBL/GenBank/DDBJ whole genome shotgun (WGS) entry which is preliminary data.</text>
</comment>
<feature type="transmembrane region" description="Helical" evidence="5">
    <location>
        <begin position="38"/>
        <end position="61"/>
    </location>
</feature>
<evidence type="ECO:0000313" key="8">
    <source>
        <dbReference type="Proteomes" id="UP000187251"/>
    </source>
</evidence>
<feature type="transmembrane region" description="Helical" evidence="5">
    <location>
        <begin position="99"/>
        <end position="121"/>
    </location>
</feature>
<sequence length="126" mass="14158">MSLRDKKRIIRFFLVGGLNTLFGFVVYTVFALTSLPTWLVLIATNTITLSFNFLTTGGLVFRQMAIRLLPRFLIVYGVIFCTYLGLINLLAPIVGGRIWAMAIIVLPVAVLTYLLQSIFVFRPPKS</sequence>
<proteinExistence type="predicted"/>
<accession>A0A1R1K1V3</accession>
<evidence type="ECO:0000256" key="3">
    <source>
        <dbReference type="ARBA" id="ARBA00022989"/>
    </source>
</evidence>
<comment type="subcellular location">
    <subcellularLocation>
        <location evidence="1">Membrane</location>
        <topology evidence="1">Multi-pass membrane protein</topology>
    </subcellularLocation>
</comment>
<dbReference type="Proteomes" id="UP000187251">
    <property type="component" value="Unassembled WGS sequence"/>
</dbReference>
<feature type="transmembrane region" description="Helical" evidence="5">
    <location>
        <begin position="73"/>
        <end position="93"/>
    </location>
</feature>
<name>A0A1R1K1V3_ALCXX</name>
<evidence type="ECO:0000256" key="1">
    <source>
        <dbReference type="ARBA" id="ARBA00004141"/>
    </source>
</evidence>
<dbReference type="GO" id="GO:0000271">
    <property type="term" value="P:polysaccharide biosynthetic process"/>
    <property type="evidence" value="ECO:0007669"/>
    <property type="project" value="InterPro"/>
</dbReference>
<keyword evidence="2 5" id="KW-0812">Transmembrane</keyword>
<organism evidence="7 8">
    <name type="scientific">Alcaligenes xylosoxydans xylosoxydans</name>
    <name type="common">Achromobacter xylosoxidans</name>
    <dbReference type="NCBI Taxonomy" id="85698"/>
    <lineage>
        <taxon>Bacteria</taxon>
        <taxon>Pseudomonadati</taxon>
        <taxon>Pseudomonadota</taxon>
        <taxon>Betaproteobacteria</taxon>
        <taxon>Burkholderiales</taxon>
        <taxon>Alcaligenaceae</taxon>
        <taxon>Achromobacter</taxon>
    </lineage>
</organism>
<feature type="domain" description="GtrA/DPMS transmembrane" evidence="6">
    <location>
        <begin position="11"/>
        <end position="121"/>
    </location>
</feature>
<evidence type="ECO:0000256" key="4">
    <source>
        <dbReference type="ARBA" id="ARBA00023136"/>
    </source>
</evidence>
<evidence type="ECO:0000256" key="2">
    <source>
        <dbReference type="ARBA" id="ARBA00022692"/>
    </source>
</evidence>
<keyword evidence="3 5" id="KW-1133">Transmembrane helix</keyword>
<keyword evidence="4 5" id="KW-0472">Membrane</keyword>
<evidence type="ECO:0000259" key="6">
    <source>
        <dbReference type="Pfam" id="PF04138"/>
    </source>
</evidence>
<dbReference type="InterPro" id="IPR007267">
    <property type="entry name" value="GtrA_DPMS_TM"/>
</dbReference>
<evidence type="ECO:0000256" key="5">
    <source>
        <dbReference type="SAM" id="Phobius"/>
    </source>
</evidence>
<dbReference type="Pfam" id="PF04138">
    <property type="entry name" value="GtrA_DPMS_TM"/>
    <property type="match status" value="1"/>
</dbReference>